<dbReference type="AlphaFoldDB" id="A0A437MIA8"/>
<dbReference type="Proteomes" id="UP000282957">
    <property type="component" value="Unassembled WGS sequence"/>
</dbReference>
<evidence type="ECO:0000256" key="1">
    <source>
        <dbReference type="SAM" id="Phobius"/>
    </source>
</evidence>
<protein>
    <submittedName>
        <fullName evidence="2">DUF4282 domain-containing protein</fullName>
    </submittedName>
</protein>
<organism evidence="2 3">
    <name type="scientific">Rhodovarius crocodyli</name>
    <dbReference type="NCBI Taxonomy" id="1979269"/>
    <lineage>
        <taxon>Bacteria</taxon>
        <taxon>Pseudomonadati</taxon>
        <taxon>Pseudomonadota</taxon>
        <taxon>Alphaproteobacteria</taxon>
        <taxon>Acetobacterales</taxon>
        <taxon>Roseomonadaceae</taxon>
        <taxon>Rhodovarius</taxon>
    </lineage>
</organism>
<feature type="transmembrane region" description="Helical" evidence="1">
    <location>
        <begin position="20"/>
        <end position="45"/>
    </location>
</feature>
<reference evidence="2 3" key="1">
    <citation type="submission" date="2019-01" db="EMBL/GenBank/DDBJ databases">
        <authorList>
            <person name="Chen W.-M."/>
        </authorList>
    </citation>
    <scope>NUCLEOTIDE SEQUENCE [LARGE SCALE GENOMIC DNA]</scope>
    <source>
        <strain evidence="2 3">CCP-6</strain>
    </source>
</reference>
<dbReference type="Pfam" id="PF14110">
    <property type="entry name" value="DUF4282"/>
    <property type="match status" value="1"/>
</dbReference>
<keyword evidence="1" id="KW-0812">Transmembrane</keyword>
<evidence type="ECO:0000313" key="3">
    <source>
        <dbReference type="Proteomes" id="UP000282957"/>
    </source>
</evidence>
<evidence type="ECO:0000313" key="2">
    <source>
        <dbReference type="EMBL" id="RVT97380.1"/>
    </source>
</evidence>
<sequence length="96" mass="10470">MDLKDFTSFEKLIAPSVVKVMYWIGIVGICLAGLGAMATAFTMFGGGFLQFIMAIIGTAVGLLFWRVVCELYIVAFGMFERLGAIRDSLARGIPPR</sequence>
<keyword evidence="1" id="KW-1133">Transmembrane helix</keyword>
<dbReference type="EMBL" id="SACL01000002">
    <property type="protein sequence ID" value="RVT97380.1"/>
    <property type="molecule type" value="Genomic_DNA"/>
</dbReference>
<comment type="caution">
    <text evidence="2">The sequence shown here is derived from an EMBL/GenBank/DDBJ whole genome shotgun (WGS) entry which is preliminary data.</text>
</comment>
<accession>A0A437MIA8</accession>
<proteinExistence type="predicted"/>
<name>A0A437MIA8_9PROT</name>
<dbReference type="RefSeq" id="WP_127786608.1">
    <property type="nucleotide sequence ID" value="NZ_SACL01000002.1"/>
</dbReference>
<dbReference type="OrthoDB" id="8127006at2"/>
<keyword evidence="1" id="KW-0472">Membrane</keyword>
<keyword evidence="3" id="KW-1185">Reference proteome</keyword>
<dbReference type="InterPro" id="IPR025557">
    <property type="entry name" value="DUF4282"/>
</dbReference>
<gene>
    <name evidence="2" type="ORF">EOD42_05970</name>
</gene>
<feature type="transmembrane region" description="Helical" evidence="1">
    <location>
        <begin position="51"/>
        <end position="79"/>
    </location>
</feature>